<evidence type="ECO:0000256" key="4">
    <source>
        <dbReference type="ARBA" id="ARBA00022801"/>
    </source>
</evidence>
<dbReference type="Proteomes" id="UP001209878">
    <property type="component" value="Unassembled WGS sequence"/>
</dbReference>
<comment type="similarity">
    <text evidence="7">Belongs to the exonuclease superfamily. TREX family.</text>
</comment>
<dbReference type="AlphaFoldDB" id="A0AAD9KAI5"/>
<evidence type="ECO:0000256" key="3">
    <source>
        <dbReference type="ARBA" id="ARBA00022723"/>
    </source>
</evidence>
<keyword evidence="4" id="KW-0378">Hydrolase</keyword>
<organism evidence="10 11">
    <name type="scientific">Ridgeia piscesae</name>
    <name type="common">Tubeworm</name>
    <dbReference type="NCBI Taxonomy" id="27915"/>
    <lineage>
        <taxon>Eukaryota</taxon>
        <taxon>Metazoa</taxon>
        <taxon>Spiralia</taxon>
        <taxon>Lophotrochozoa</taxon>
        <taxon>Annelida</taxon>
        <taxon>Polychaeta</taxon>
        <taxon>Sedentaria</taxon>
        <taxon>Canalipalpata</taxon>
        <taxon>Sabellida</taxon>
        <taxon>Siboglinidae</taxon>
        <taxon>Ridgeia</taxon>
    </lineage>
</organism>
<reference evidence="10" key="1">
    <citation type="journal article" date="2023" name="Mol. Biol. Evol.">
        <title>Third-Generation Sequencing Reveals the Adaptive Role of the Epigenome in Three Deep-Sea Polychaetes.</title>
        <authorList>
            <person name="Perez M."/>
            <person name="Aroh O."/>
            <person name="Sun Y."/>
            <person name="Lan Y."/>
            <person name="Juniper S.K."/>
            <person name="Young C.R."/>
            <person name="Angers B."/>
            <person name="Qian P.Y."/>
        </authorList>
    </citation>
    <scope>NUCLEOTIDE SEQUENCE</scope>
    <source>
        <strain evidence="10">R07B-5</strain>
    </source>
</reference>
<gene>
    <name evidence="10" type="ORF">NP493_1273g01046</name>
</gene>
<feature type="region of interest" description="Disordered" evidence="8">
    <location>
        <begin position="215"/>
        <end position="243"/>
    </location>
</feature>
<keyword evidence="2" id="KW-0540">Nuclease</keyword>
<keyword evidence="5" id="KW-0269">Exonuclease</keyword>
<keyword evidence="6" id="KW-0460">Magnesium</keyword>
<dbReference type="GO" id="GO:0008296">
    <property type="term" value="F:3'-5'-DNA exonuclease activity"/>
    <property type="evidence" value="ECO:0007669"/>
    <property type="project" value="TreeGrafter"/>
</dbReference>
<dbReference type="Gene3D" id="3.30.420.10">
    <property type="entry name" value="Ribonuclease H-like superfamily/Ribonuclease H"/>
    <property type="match status" value="2"/>
</dbReference>
<dbReference type="GO" id="GO:0003676">
    <property type="term" value="F:nucleic acid binding"/>
    <property type="evidence" value="ECO:0007669"/>
    <property type="project" value="InterPro"/>
</dbReference>
<dbReference type="InterPro" id="IPR036397">
    <property type="entry name" value="RNaseH_sf"/>
</dbReference>
<dbReference type="PANTHER" id="PTHR13058">
    <property type="entry name" value="THREE PRIME REPAIR EXONUCLEASE 1, 2"/>
    <property type="match status" value="1"/>
</dbReference>
<evidence type="ECO:0000259" key="9">
    <source>
        <dbReference type="SMART" id="SM00479"/>
    </source>
</evidence>
<dbReference type="Pfam" id="PF00929">
    <property type="entry name" value="RNase_T"/>
    <property type="match status" value="1"/>
</dbReference>
<comment type="caution">
    <text evidence="10">The sequence shown here is derived from an EMBL/GenBank/DDBJ whole genome shotgun (WGS) entry which is preliminary data.</text>
</comment>
<proteinExistence type="inferred from homology"/>
<name>A0AAD9KAI5_RIDPI</name>
<sequence>MQPHETFVFLDLESTGLSGIGEKPRITEVSLVAVHRTMLGSSHDLPRVMDKLTVCVYPMRPVTPMATDLTGLSNENLYSHKDFDSALAKLLSGFISRLDPPVCLVAHNGNRFDFGLLQVELQTIRHTLPSGLMCVDSLQMFRHLDLAEGELPTVAPPQGVDFCTPGKQLTSEEKLPEAGSSSLRKRKPESVAHRVYSESAKKRLFERCDSEENGVGLLEPQDVDRDRRGYGPEAEGGDSSCDSWNLDVTDAELLAADTSDVLTENTSSDTSLHKDTQNVDSGPAVVTHCISGSSRPCIAESAHQINLGNSVGVPQAISDVDTPCDNRSGVAASTPVKQRVMATSILLNTPPYSPGSVSKMAARNTSGSSAKKCYALRELHKRVVGFYPPGAHQAEGDCLALVRLFQSSAPHACEWADHHAVPFSTIPPLYKPKSRSSLPCGVFPYQI</sequence>
<protein>
    <recommendedName>
        <fullName evidence="9">Exonuclease domain-containing protein</fullName>
    </recommendedName>
</protein>
<dbReference type="InterPro" id="IPR040393">
    <property type="entry name" value="TREX1/2"/>
</dbReference>
<dbReference type="SMART" id="SM00479">
    <property type="entry name" value="EXOIII"/>
    <property type="match status" value="1"/>
</dbReference>
<evidence type="ECO:0000256" key="1">
    <source>
        <dbReference type="ARBA" id="ARBA00001946"/>
    </source>
</evidence>
<comment type="cofactor">
    <cofactor evidence="1">
        <name>Mg(2+)</name>
        <dbReference type="ChEBI" id="CHEBI:18420"/>
    </cofactor>
</comment>
<keyword evidence="3" id="KW-0479">Metal-binding</keyword>
<dbReference type="PANTHER" id="PTHR13058:SF19">
    <property type="entry name" value="LD40940P"/>
    <property type="match status" value="1"/>
</dbReference>
<dbReference type="GO" id="GO:0005737">
    <property type="term" value="C:cytoplasm"/>
    <property type="evidence" value="ECO:0007669"/>
    <property type="project" value="TreeGrafter"/>
</dbReference>
<feature type="region of interest" description="Disordered" evidence="8">
    <location>
        <begin position="165"/>
        <end position="194"/>
    </location>
</feature>
<feature type="domain" description="Exonuclease" evidence="9">
    <location>
        <begin position="6"/>
        <end position="414"/>
    </location>
</feature>
<dbReference type="GO" id="GO:0046872">
    <property type="term" value="F:metal ion binding"/>
    <property type="evidence" value="ECO:0007669"/>
    <property type="project" value="UniProtKB-KW"/>
</dbReference>
<dbReference type="SUPFAM" id="SSF53098">
    <property type="entry name" value="Ribonuclease H-like"/>
    <property type="match status" value="1"/>
</dbReference>
<evidence type="ECO:0000256" key="8">
    <source>
        <dbReference type="SAM" id="MobiDB-lite"/>
    </source>
</evidence>
<evidence type="ECO:0000256" key="2">
    <source>
        <dbReference type="ARBA" id="ARBA00022722"/>
    </source>
</evidence>
<evidence type="ECO:0000313" key="10">
    <source>
        <dbReference type="EMBL" id="KAK2167510.1"/>
    </source>
</evidence>
<keyword evidence="11" id="KW-1185">Reference proteome</keyword>
<dbReference type="GO" id="GO:0006308">
    <property type="term" value="P:DNA catabolic process"/>
    <property type="evidence" value="ECO:0007669"/>
    <property type="project" value="TreeGrafter"/>
</dbReference>
<dbReference type="InterPro" id="IPR013520">
    <property type="entry name" value="Ribonucl_H"/>
</dbReference>
<evidence type="ECO:0000256" key="6">
    <source>
        <dbReference type="ARBA" id="ARBA00022842"/>
    </source>
</evidence>
<evidence type="ECO:0000256" key="5">
    <source>
        <dbReference type="ARBA" id="ARBA00022839"/>
    </source>
</evidence>
<dbReference type="EMBL" id="JAODUO010001272">
    <property type="protein sequence ID" value="KAK2167510.1"/>
    <property type="molecule type" value="Genomic_DNA"/>
</dbReference>
<accession>A0AAD9KAI5</accession>
<evidence type="ECO:0000256" key="7">
    <source>
        <dbReference type="ARBA" id="ARBA00025769"/>
    </source>
</evidence>
<dbReference type="InterPro" id="IPR012337">
    <property type="entry name" value="RNaseH-like_sf"/>
</dbReference>
<evidence type="ECO:0000313" key="11">
    <source>
        <dbReference type="Proteomes" id="UP001209878"/>
    </source>
</evidence>